<name>A0A9D1FU59_9BACT</name>
<reference evidence="2" key="1">
    <citation type="submission" date="2020-10" db="EMBL/GenBank/DDBJ databases">
        <authorList>
            <person name="Gilroy R."/>
        </authorList>
    </citation>
    <scope>NUCLEOTIDE SEQUENCE</scope>
    <source>
        <strain evidence="2">CHK152-2994</strain>
    </source>
</reference>
<dbReference type="InterPro" id="IPR011992">
    <property type="entry name" value="EF-hand-dom_pair"/>
</dbReference>
<reference evidence="2" key="2">
    <citation type="journal article" date="2021" name="PeerJ">
        <title>Extensive microbial diversity within the chicken gut microbiome revealed by metagenomics and culture.</title>
        <authorList>
            <person name="Gilroy R."/>
            <person name="Ravi A."/>
            <person name="Getino M."/>
            <person name="Pursley I."/>
            <person name="Horton D.L."/>
            <person name="Alikhan N.F."/>
            <person name="Baker D."/>
            <person name="Gharbi K."/>
            <person name="Hall N."/>
            <person name="Watson M."/>
            <person name="Adriaenssens E.M."/>
            <person name="Foster-Nyarko E."/>
            <person name="Jarju S."/>
            <person name="Secka A."/>
            <person name="Antonio M."/>
            <person name="Oren A."/>
            <person name="Chaudhuri R.R."/>
            <person name="La Ragione R."/>
            <person name="Hildebrand F."/>
            <person name="Pallen M.J."/>
        </authorList>
    </citation>
    <scope>NUCLEOTIDE SEQUENCE</scope>
    <source>
        <strain evidence="2">CHK152-2994</strain>
    </source>
</reference>
<feature type="domain" description="EF-hand" evidence="1">
    <location>
        <begin position="215"/>
        <end position="250"/>
    </location>
</feature>
<dbReference type="PROSITE" id="PS00018">
    <property type="entry name" value="EF_HAND_1"/>
    <property type="match status" value="1"/>
</dbReference>
<dbReference type="InterPro" id="IPR018247">
    <property type="entry name" value="EF_Hand_1_Ca_BS"/>
</dbReference>
<dbReference type="Gene3D" id="1.10.238.10">
    <property type="entry name" value="EF-hand"/>
    <property type="match status" value="1"/>
</dbReference>
<accession>A0A9D1FU59</accession>
<dbReference type="AlphaFoldDB" id="A0A9D1FU59"/>
<dbReference type="Proteomes" id="UP000824139">
    <property type="component" value="Unassembled WGS sequence"/>
</dbReference>
<dbReference type="InterPro" id="IPR002048">
    <property type="entry name" value="EF_hand_dom"/>
</dbReference>
<evidence type="ECO:0000313" key="3">
    <source>
        <dbReference type="Proteomes" id="UP000824139"/>
    </source>
</evidence>
<dbReference type="EMBL" id="DVJO01000020">
    <property type="protein sequence ID" value="HIS82122.1"/>
    <property type="molecule type" value="Genomic_DNA"/>
</dbReference>
<protein>
    <recommendedName>
        <fullName evidence="1">EF-hand domain-containing protein</fullName>
    </recommendedName>
</protein>
<comment type="caution">
    <text evidence="2">The sequence shown here is derived from an EMBL/GenBank/DDBJ whole genome shotgun (WGS) entry which is preliminary data.</text>
</comment>
<dbReference type="GO" id="GO:0005509">
    <property type="term" value="F:calcium ion binding"/>
    <property type="evidence" value="ECO:0007669"/>
    <property type="project" value="InterPro"/>
</dbReference>
<evidence type="ECO:0000313" key="2">
    <source>
        <dbReference type="EMBL" id="HIS82122.1"/>
    </source>
</evidence>
<evidence type="ECO:0000259" key="1">
    <source>
        <dbReference type="PROSITE" id="PS50222"/>
    </source>
</evidence>
<sequence>MGIEFNLGKFANNMQKLGESFLGNTLFLASTRSITRGGMYGPSVWGCMGGLSGGMPYTGSIFPMGGGFYTGSMYGGGMMDPGLYNMGMQQAADAAKMCFEQNLAQIKASQQAVTQSTQDTKFGEELSKSMDAQKEYKFVTDKWEELNNKENPTEQEQTAVEESYVKSVKALGKSYLSYVDKQHGNADGEMTKDEFTTYFLEKIVGNTATEEEKAQIRTEAEKAFENLDINGDKKITSSEMTSLIAYMDALGGKGDGKISAGEFGQAHIELTRDDNNIKDVLTNIRKNYLKE</sequence>
<organism evidence="2 3">
    <name type="scientific">Candidatus Scatenecus faecavium</name>
    <dbReference type="NCBI Taxonomy" id="2840915"/>
    <lineage>
        <taxon>Bacteria</taxon>
        <taxon>Candidatus Scatenecus</taxon>
    </lineage>
</organism>
<dbReference type="PROSITE" id="PS50222">
    <property type="entry name" value="EF_HAND_2"/>
    <property type="match status" value="1"/>
</dbReference>
<gene>
    <name evidence="2" type="ORF">IAD41_00740</name>
</gene>
<proteinExistence type="predicted"/>
<dbReference type="SUPFAM" id="SSF47473">
    <property type="entry name" value="EF-hand"/>
    <property type="match status" value="1"/>
</dbReference>